<comment type="caution">
    <text evidence="4">The sequence shown here is derived from an EMBL/GenBank/DDBJ whole genome shotgun (WGS) entry which is preliminary data.</text>
</comment>
<dbReference type="InterPro" id="IPR000330">
    <property type="entry name" value="SNF2_N"/>
</dbReference>
<feature type="domain" description="Helicase ATP-binding" evidence="2">
    <location>
        <begin position="397"/>
        <end position="556"/>
    </location>
</feature>
<feature type="domain" description="Helicase C-terminal" evidence="3">
    <location>
        <begin position="682"/>
        <end position="834"/>
    </location>
</feature>
<reference evidence="4 5" key="1">
    <citation type="submission" date="2019-03" db="EMBL/GenBank/DDBJ databases">
        <title>Genomic Encyclopedia of Type Strains, Phase IV (KMG-IV): sequencing the most valuable type-strain genomes for metagenomic binning, comparative biology and taxonomic classification.</title>
        <authorList>
            <person name="Goeker M."/>
        </authorList>
    </citation>
    <scope>NUCLEOTIDE SEQUENCE [LARGE SCALE GENOMIC DNA]</scope>
    <source>
        <strain evidence="4 5">DSM 11170</strain>
    </source>
</reference>
<dbReference type="PANTHER" id="PTHR10799">
    <property type="entry name" value="SNF2/RAD54 HELICASE FAMILY"/>
    <property type="match status" value="1"/>
</dbReference>
<dbReference type="GO" id="GO:0004386">
    <property type="term" value="F:helicase activity"/>
    <property type="evidence" value="ECO:0007669"/>
    <property type="project" value="UniProtKB-KW"/>
</dbReference>
<dbReference type="PROSITE" id="PS51194">
    <property type="entry name" value="HELICASE_CTER"/>
    <property type="match status" value="1"/>
</dbReference>
<dbReference type="InterPro" id="IPR038718">
    <property type="entry name" value="SNF2-like_sf"/>
</dbReference>
<evidence type="ECO:0000256" key="1">
    <source>
        <dbReference type="ARBA" id="ARBA00022801"/>
    </source>
</evidence>
<dbReference type="EMBL" id="SLXT01000043">
    <property type="protein sequence ID" value="TCP60002.1"/>
    <property type="molecule type" value="Genomic_DNA"/>
</dbReference>
<dbReference type="SUPFAM" id="SSF52540">
    <property type="entry name" value="P-loop containing nucleoside triphosphate hydrolases"/>
    <property type="match status" value="2"/>
</dbReference>
<dbReference type="Pfam" id="PF00176">
    <property type="entry name" value="SNF2-rel_dom"/>
    <property type="match status" value="1"/>
</dbReference>
<dbReference type="GO" id="GO:0005524">
    <property type="term" value="F:ATP binding"/>
    <property type="evidence" value="ECO:0007669"/>
    <property type="project" value="InterPro"/>
</dbReference>
<dbReference type="GO" id="GO:0016787">
    <property type="term" value="F:hydrolase activity"/>
    <property type="evidence" value="ECO:0007669"/>
    <property type="project" value="UniProtKB-KW"/>
</dbReference>
<evidence type="ECO:0000259" key="3">
    <source>
        <dbReference type="PROSITE" id="PS51194"/>
    </source>
</evidence>
<dbReference type="InterPro" id="IPR049730">
    <property type="entry name" value="SNF2/RAD54-like_C"/>
</dbReference>
<dbReference type="SMART" id="SM00487">
    <property type="entry name" value="DEXDc"/>
    <property type="match status" value="1"/>
</dbReference>
<dbReference type="Proteomes" id="UP000294813">
    <property type="component" value="Unassembled WGS sequence"/>
</dbReference>
<dbReference type="InterPro" id="IPR027417">
    <property type="entry name" value="P-loop_NTPase"/>
</dbReference>
<evidence type="ECO:0000313" key="4">
    <source>
        <dbReference type="EMBL" id="TCP60002.1"/>
    </source>
</evidence>
<dbReference type="CDD" id="cd18793">
    <property type="entry name" value="SF2_C_SNF"/>
    <property type="match status" value="1"/>
</dbReference>
<accession>A0A4R2R9T9</accession>
<dbReference type="AlphaFoldDB" id="A0A4R2R9T9"/>
<organism evidence="4 5">
    <name type="scientific">Heliophilum fasciatum</name>
    <dbReference type="NCBI Taxonomy" id="35700"/>
    <lineage>
        <taxon>Bacteria</taxon>
        <taxon>Bacillati</taxon>
        <taxon>Bacillota</taxon>
        <taxon>Clostridia</taxon>
        <taxon>Eubacteriales</taxon>
        <taxon>Heliobacteriaceae</taxon>
        <taxon>Heliophilum</taxon>
    </lineage>
</organism>
<dbReference type="RefSeq" id="WP_131920973.1">
    <property type="nucleotide sequence ID" value="NZ_JAOQNU010000044.1"/>
</dbReference>
<name>A0A4R2R9T9_9FIRM</name>
<dbReference type="PROSITE" id="PS51192">
    <property type="entry name" value="HELICASE_ATP_BIND_1"/>
    <property type="match status" value="1"/>
</dbReference>
<dbReference type="InterPro" id="IPR001650">
    <property type="entry name" value="Helicase_C-like"/>
</dbReference>
<dbReference type="Gene3D" id="3.40.50.300">
    <property type="entry name" value="P-loop containing nucleotide triphosphate hydrolases"/>
    <property type="match status" value="1"/>
</dbReference>
<dbReference type="InterPro" id="IPR014001">
    <property type="entry name" value="Helicase_ATP-bd"/>
</dbReference>
<keyword evidence="4" id="KW-0067">ATP-binding</keyword>
<protein>
    <submittedName>
        <fullName evidence="4">Helicase-like protein</fullName>
    </submittedName>
</protein>
<keyword evidence="5" id="KW-1185">Reference proteome</keyword>
<dbReference type="OrthoDB" id="9814088at2"/>
<keyword evidence="4" id="KW-0347">Helicase</keyword>
<keyword evidence="4" id="KW-0547">Nucleotide-binding</keyword>
<dbReference type="Gene3D" id="3.40.50.10810">
    <property type="entry name" value="Tandem AAA-ATPase domain"/>
    <property type="match status" value="1"/>
</dbReference>
<proteinExistence type="predicted"/>
<dbReference type="Pfam" id="PF00271">
    <property type="entry name" value="Helicase_C"/>
    <property type="match status" value="1"/>
</dbReference>
<evidence type="ECO:0000259" key="2">
    <source>
        <dbReference type="PROSITE" id="PS51192"/>
    </source>
</evidence>
<gene>
    <name evidence="4" type="ORF">EDD73_14316</name>
</gene>
<sequence length="844" mass="97834">MDIIFSINTKETEKHNKLVLETFLGKNKITKKGFYSGLLKKVDLNQVNQVENICSKEFDILKKILLDINNPRISKNQICVSSENILKIFKRENLEGNVYWLSKEKKHLVIKKIIFSKQDFTEKNEKEILLFSKNSLSYKDGLLYVDIYQDENINQQTNDNISENVQVDPMPLLYLEKKDKEIIGNLFYSYNGIHIPSDSKETKVIKDKKYYMRDLNRELYFEKIIITGNFRKSKSNQYKYVNSGGLIESINFLLENGFNVYYFNGKKIIPKNDTFYNISYDINWFSIDANVKIEDEIINLSQYLKISNNNNFVEIDDKLVILPKSISKYRTEMVEDQGKLIVSKSSLLPILDIASDIQVDIKNFESFVDYAGIEVDLPDKLKNALRHYQLAGVKWLKWLYKNNLGGCLADDMGLGKTIQIIALFSDQEVKKKGRNNLIIAPKTLLTNWQREIKKFNDNLNTFIFHGSRRNADELYKLNDSIIITTYATAANEIKTLLSMNLGLIVFDEIQIIKNSISKTYKKLSGLKSLSKIGLSGTPLENNLMELWSVLNILNSNTLSSKQSLFKRYLPKNGSEYQESNQIKSIISPFVLRRTKGEVLHELPIKTEEIIYCDMLQSQRNLYEAMLVSINRDMERKNSRYEIIDSSYILKGLLMLRQICCHPSLLTEIHNVNSCKESGKFETLKFKVAELYERGRKIIIFSQFTSMLNIIKKWCESKGFNHFYLDGQLNNRQKVVDDFQNADRGIFLISLKAGGVGLNLISAYDVIIYDPWWNPAAEKQAADRVHRIGQTHPVTIYKLITANSIEEKVLKLQDIKNDLFNITIENIDTKKYLTIETLKSLIYDR</sequence>
<evidence type="ECO:0000313" key="5">
    <source>
        <dbReference type="Proteomes" id="UP000294813"/>
    </source>
</evidence>
<keyword evidence="1" id="KW-0378">Hydrolase</keyword>
<dbReference type="SMART" id="SM00490">
    <property type="entry name" value="HELICc"/>
    <property type="match status" value="1"/>
</dbReference>